<sequence length="108" mass="12475">MGAQTCLSVKEKSSPSPLRKLTGKFLWGREKGGAGDYRLSKHILWMNDLLWKVMQRKRPGSYTCPLLSLLFFIWFNKMRDSMLRACFDMTVIDEVGCDDVNNVRINVL</sequence>
<dbReference type="AlphaFoldDB" id="A0A8X6IBW3"/>
<reference evidence="1" key="1">
    <citation type="submission" date="2020-08" db="EMBL/GenBank/DDBJ databases">
        <title>Multicomponent nature underlies the extraordinary mechanical properties of spider dragline silk.</title>
        <authorList>
            <person name="Kono N."/>
            <person name="Nakamura H."/>
            <person name="Mori M."/>
            <person name="Yoshida Y."/>
            <person name="Ohtoshi R."/>
            <person name="Malay A.D."/>
            <person name="Moran D.A.P."/>
            <person name="Tomita M."/>
            <person name="Numata K."/>
            <person name="Arakawa K."/>
        </authorList>
    </citation>
    <scope>NUCLEOTIDE SEQUENCE</scope>
</reference>
<keyword evidence="2" id="KW-1185">Reference proteome</keyword>
<accession>A0A8X6IBW3</accession>
<name>A0A8X6IBW3_NEPPI</name>
<evidence type="ECO:0000313" key="2">
    <source>
        <dbReference type="Proteomes" id="UP000887013"/>
    </source>
</evidence>
<organism evidence="1 2">
    <name type="scientific">Nephila pilipes</name>
    <name type="common">Giant wood spider</name>
    <name type="synonym">Nephila maculata</name>
    <dbReference type="NCBI Taxonomy" id="299642"/>
    <lineage>
        <taxon>Eukaryota</taxon>
        <taxon>Metazoa</taxon>
        <taxon>Ecdysozoa</taxon>
        <taxon>Arthropoda</taxon>
        <taxon>Chelicerata</taxon>
        <taxon>Arachnida</taxon>
        <taxon>Araneae</taxon>
        <taxon>Araneomorphae</taxon>
        <taxon>Entelegynae</taxon>
        <taxon>Araneoidea</taxon>
        <taxon>Nephilidae</taxon>
        <taxon>Nephila</taxon>
    </lineage>
</organism>
<dbReference type="EMBL" id="BMAW01089220">
    <property type="protein sequence ID" value="GFS38696.1"/>
    <property type="molecule type" value="Genomic_DNA"/>
</dbReference>
<dbReference type="Proteomes" id="UP000887013">
    <property type="component" value="Unassembled WGS sequence"/>
</dbReference>
<protein>
    <submittedName>
        <fullName evidence="1">Uncharacterized protein</fullName>
    </submittedName>
</protein>
<comment type="caution">
    <text evidence="1">The sequence shown here is derived from an EMBL/GenBank/DDBJ whole genome shotgun (WGS) entry which is preliminary data.</text>
</comment>
<proteinExistence type="predicted"/>
<gene>
    <name evidence="1" type="ORF">NPIL_201711</name>
</gene>
<evidence type="ECO:0000313" key="1">
    <source>
        <dbReference type="EMBL" id="GFS38696.1"/>
    </source>
</evidence>